<dbReference type="PhylomeDB" id="A0A060TFH5"/>
<gene>
    <name evidence="3" type="ORF">GNLVRS02_ARAD1D23452g</name>
</gene>
<dbReference type="PANTHER" id="PTHR28532:SF1">
    <property type="entry name" value="ORAL CANCER OVEREXPRESSED 1"/>
    <property type="match status" value="1"/>
</dbReference>
<reference evidence="3" key="2">
    <citation type="submission" date="2014-06" db="EMBL/GenBank/DDBJ databases">
        <title>The complete genome of Blastobotrys (Arxula) adeninivorans LS3 - a yeast of biotechnological interest.</title>
        <authorList>
            <person name="Kunze G."/>
            <person name="Gaillardin C."/>
            <person name="Czernicka M."/>
            <person name="Durrens P."/>
            <person name="Martin T."/>
            <person name="Boer E."/>
            <person name="Gabaldon T."/>
            <person name="Cruz J."/>
            <person name="Talla E."/>
            <person name="Marck C."/>
            <person name="Goffeau A."/>
            <person name="Barbe V."/>
            <person name="Baret P."/>
            <person name="Baronian K."/>
            <person name="Beier S."/>
            <person name="Bleykasten C."/>
            <person name="Bode R."/>
            <person name="Casaregola S."/>
            <person name="Despons L."/>
            <person name="Fairhead C."/>
            <person name="Giersberg M."/>
            <person name="Gierski P."/>
            <person name="Hahnel U."/>
            <person name="Hartmann A."/>
            <person name="Jankowska D."/>
            <person name="Jubin C."/>
            <person name="Jung P."/>
            <person name="Lafontaine I."/>
            <person name="Leh-Louis V."/>
            <person name="Lemaire M."/>
            <person name="Marcet-Houben M."/>
            <person name="Mascher M."/>
            <person name="Morel G."/>
            <person name="Richard G.-F."/>
            <person name="Riechen J."/>
            <person name="Sacerdot C."/>
            <person name="Sarkar A."/>
            <person name="Savel G."/>
            <person name="Schacherer J."/>
            <person name="Sherman D."/>
            <person name="Straub M.-L."/>
            <person name="Stein N."/>
            <person name="Thierry A."/>
            <person name="Trautwein-Schult A."/>
            <person name="Westhof E."/>
            <person name="Worch S."/>
            <person name="Dujon B."/>
            <person name="Souciet J.-L."/>
            <person name="Wincker P."/>
            <person name="Scholz U."/>
            <person name="Neuveglise N."/>
        </authorList>
    </citation>
    <scope>NUCLEOTIDE SEQUENCE</scope>
    <source>
        <strain evidence="3">LS3</strain>
    </source>
</reference>
<protein>
    <submittedName>
        <fullName evidence="3">ARAD1D23452p</fullName>
    </submittedName>
</protein>
<evidence type="ECO:0000259" key="2">
    <source>
        <dbReference type="Pfam" id="PF09811"/>
    </source>
</evidence>
<feature type="domain" description="Essential protein Yae1 N-terminal" evidence="2">
    <location>
        <begin position="37"/>
        <end position="75"/>
    </location>
</feature>
<comment type="similarity">
    <text evidence="1">Belongs to the LTO1 family.</text>
</comment>
<dbReference type="Pfam" id="PF09811">
    <property type="entry name" value="Yae1_N"/>
    <property type="match status" value="1"/>
</dbReference>
<dbReference type="InterPro" id="IPR052436">
    <property type="entry name" value="LTO1_adapter"/>
</dbReference>
<dbReference type="PANTHER" id="PTHR28532">
    <property type="entry name" value="GEO13458P1"/>
    <property type="match status" value="1"/>
</dbReference>
<sequence>MVLMLSDNGDPTSRKLNKMGDLFDNVLNLEEEHYKEGYKEGILDGKRAGYLEGRHYGLQTGFQRFMSIGIMQGRLEVWKNTISNSDQADSDRAARNTKHIAQLESVLDPETLPMTNEDQDVEEFEKRLKRAKAKAKVVASIAKDTSALRIYDDTIPLKNTEEVIEDM</sequence>
<proteinExistence type="inferred from homology"/>
<reference evidence="3" key="1">
    <citation type="submission" date="2014-02" db="EMBL/GenBank/DDBJ databases">
        <authorList>
            <person name="Genoscope - CEA"/>
        </authorList>
    </citation>
    <scope>NUCLEOTIDE SEQUENCE</scope>
    <source>
        <strain evidence="3">LS3</strain>
    </source>
</reference>
<evidence type="ECO:0000256" key="1">
    <source>
        <dbReference type="ARBA" id="ARBA00038090"/>
    </source>
</evidence>
<accession>A0A060TFH5</accession>
<name>A0A060TFH5_BLAAD</name>
<evidence type="ECO:0000313" key="3">
    <source>
        <dbReference type="EMBL" id="CDP37951.1"/>
    </source>
</evidence>
<dbReference type="EMBL" id="HG937694">
    <property type="protein sequence ID" value="CDP37951.1"/>
    <property type="molecule type" value="Genomic_DNA"/>
</dbReference>
<dbReference type="AlphaFoldDB" id="A0A060TFH5"/>
<organism evidence="3">
    <name type="scientific">Blastobotrys adeninivorans</name>
    <name type="common">Yeast</name>
    <name type="synonym">Arxula adeninivorans</name>
    <dbReference type="NCBI Taxonomy" id="409370"/>
    <lineage>
        <taxon>Eukaryota</taxon>
        <taxon>Fungi</taxon>
        <taxon>Dikarya</taxon>
        <taxon>Ascomycota</taxon>
        <taxon>Saccharomycotina</taxon>
        <taxon>Dipodascomycetes</taxon>
        <taxon>Dipodascales</taxon>
        <taxon>Trichomonascaceae</taxon>
        <taxon>Blastobotrys</taxon>
    </lineage>
</organism>
<dbReference type="InterPro" id="IPR019191">
    <property type="entry name" value="Essential_protein_Yae1_N"/>
</dbReference>